<dbReference type="EMBL" id="BAVS01000027">
    <property type="protein sequence ID" value="GAE94590.1"/>
    <property type="molecule type" value="Genomic_DNA"/>
</dbReference>
<keyword evidence="2" id="KW-1185">Reference proteome</keyword>
<dbReference type="eggNOG" id="ENOG5033VN6">
    <property type="taxonomic scope" value="Bacteria"/>
</dbReference>
<dbReference type="RefSeq" id="WP_035725216.1">
    <property type="nucleotide sequence ID" value="NZ_BAVS01000027.1"/>
</dbReference>
<dbReference type="OrthoDB" id="2943516at2"/>
<proteinExistence type="predicted"/>
<dbReference type="STRING" id="1298598.JCM21714_3762"/>
<comment type="caution">
    <text evidence="1">The sequence shown here is derived from an EMBL/GenBank/DDBJ whole genome shotgun (WGS) entry which is preliminary data.</text>
</comment>
<gene>
    <name evidence="1" type="ORF">JCM21714_3762</name>
</gene>
<accession>W4VMG6</accession>
<dbReference type="Proteomes" id="UP000019102">
    <property type="component" value="Unassembled WGS sequence"/>
</dbReference>
<organism evidence="1 2">
    <name type="scientific">Gracilibacillus boraciitolerans JCM 21714</name>
    <dbReference type="NCBI Taxonomy" id="1298598"/>
    <lineage>
        <taxon>Bacteria</taxon>
        <taxon>Bacillati</taxon>
        <taxon>Bacillota</taxon>
        <taxon>Bacilli</taxon>
        <taxon>Bacillales</taxon>
        <taxon>Bacillaceae</taxon>
        <taxon>Gracilibacillus</taxon>
    </lineage>
</organism>
<dbReference type="AlphaFoldDB" id="W4VMG6"/>
<protein>
    <submittedName>
        <fullName evidence="1">Uncharacterized protein</fullName>
    </submittedName>
</protein>
<reference evidence="1 2" key="1">
    <citation type="journal article" date="2014" name="Genome Announc.">
        <title>Draft Genome Sequence of the Boron-Tolerant and Moderately Halotolerant Bacterium Gracilibacillus boraciitolerans JCM 21714T.</title>
        <authorList>
            <person name="Ahmed I."/>
            <person name="Oshima K."/>
            <person name="Suda W."/>
            <person name="Kitamura K."/>
            <person name="Iida T."/>
            <person name="Ohmori Y."/>
            <person name="Fujiwara T."/>
            <person name="Hattori M."/>
            <person name="Ohkuma M."/>
        </authorList>
    </citation>
    <scope>NUCLEOTIDE SEQUENCE [LARGE SCALE GENOMIC DNA]</scope>
    <source>
        <strain evidence="1 2">JCM 21714</strain>
    </source>
</reference>
<name>W4VMG6_9BACI</name>
<evidence type="ECO:0000313" key="2">
    <source>
        <dbReference type="Proteomes" id="UP000019102"/>
    </source>
</evidence>
<evidence type="ECO:0000313" key="1">
    <source>
        <dbReference type="EMBL" id="GAE94590.1"/>
    </source>
</evidence>
<sequence>MGTFYTLGVAKNFSARSHQSLSRDEWINLLNDRLDIKEYTISFKDTEVNGSLKKEVFKENIEDFYKKLVAIIENDFILNWFEYAKTDMERYESSITKMEINQENIHINLEAELAILFIEGKVMVEEFNTEPKLMNWLFRHVNLSNKLAGCVMSDIVG</sequence>